<dbReference type="EMBL" id="CP034437">
    <property type="protein sequence ID" value="AZN40738.1"/>
    <property type="molecule type" value="Genomic_DNA"/>
</dbReference>
<sequence>MKFSDLSADGWAELAPYLDTAVLPVTGLQGTEMPHEATEALERLRDVLDLIEIPFKGRIVTYPACQYGAWSPELMKQLQLLTGNLRQVGFKYVIIVMATPAPDESQTETGADLVISLDEQAELPTAESVSDSVRQLWLGRA</sequence>
<evidence type="ECO:0000313" key="2">
    <source>
        <dbReference type="Proteomes" id="UP000272528"/>
    </source>
</evidence>
<dbReference type="Pfam" id="PF10673">
    <property type="entry name" value="DUF2487"/>
    <property type="match status" value="1"/>
</dbReference>
<reference evidence="2" key="1">
    <citation type="submission" date="2018-12" db="EMBL/GenBank/DDBJ databases">
        <title>Genome sequence of Peanibacillus sp.</title>
        <authorList>
            <person name="Subramani G."/>
            <person name="Srinivasan S."/>
            <person name="Kim M.K."/>
        </authorList>
    </citation>
    <scope>NUCLEOTIDE SEQUENCE [LARGE SCALE GENOMIC DNA]</scope>
    <source>
        <strain evidence="2">18JY67-1</strain>
    </source>
</reference>
<dbReference type="AlphaFoldDB" id="A0A3Q8X5S2"/>
<gene>
    <name evidence="1" type="ORF">EJC50_14525</name>
</gene>
<evidence type="ECO:0000313" key="1">
    <source>
        <dbReference type="EMBL" id="AZN40738.1"/>
    </source>
</evidence>
<dbReference type="RefSeq" id="WP_126016126.1">
    <property type="nucleotide sequence ID" value="NZ_CP034437.1"/>
</dbReference>
<dbReference type="KEGG" id="palb:EJC50_14525"/>
<dbReference type="OrthoDB" id="2678750at2"/>
<protein>
    <submittedName>
        <fullName evidence="1">DUF2487 family protein</fullName>
    </submittedName>
</protein>
<keyword evidence="2" id="KW-1185">Reference proteome</keyword>
<proteinExistence type="predicted"/>
<organism evidence="1 2">
    <name type="scientific">Paenibacillus albus</name>
    <dbReference type="NCBI Taxonomy" id="2495582"/>
    <lineage>
        <taxon>Bacteria</taxon>
        <taxon>Bacillati</taxon>
        <taxon>Bacillota</taxon>
        <taxon>Bacilli</taxon>
        <taxon>Bacillales</taxon>
        <taxon>Paenibacillaceae</taxon>
        <taxon>Paenibacillus</taxon>
    </lineage>
</organism>
<dbReference type="InterPro" id="IPR019615">
    <property type="entry name" value="DUF2487"/>
</dbReference>
<accession>A0A3Q8X5S2</accession>
<dbReference type="Proteomes" id="UP000272528">
    <property type="component" value="Chromosome"/>
</dbReference>
<name>A0A3Q8X5S2_9BACL</name>